<reference evidence="2" key="2">
    <citation type="submission" date="2021-10" db="EMBL/GenBank/DDBJ databases">
        <title>Phylogenomics reveals ancestral predisposition of the termite-cultivated fungus Termitomyces towards a domesticated lifestyle.</title>
        <authorList>
            <person name="Auxier B."/>
            <person name="Grum-Grzhimaylo A."/>
            <person name="Cardenas M.E."/>
            <person name="Lodge J.D."/>
            <person name="Laessoe T."/>
            <person name="Pedersen O."/>
            <person name="Smith M.E."/>
            <person name="Kuyper T.W."/>
            <person name="Franco-Molano E.A."/>
            <person name="Baroni T.J."/>
            <person name="Aanen D.K."/>
        </authorList>
    </citation>
    <scope>NUCLEOTIDE SEQUENCE</scope>
    <source>
        <strain evidence="2">AP01</strain>
        <tissue evidence="2">Mycelium</tissue>
    </source>
</reference>
<evidence type="ECO:0000313" key="3">
    <source>
        <dbReference type="Proteomes" id="UP000775547"/>
    </source>
</evidence>
<keyword evidence="3" id="KW-1185">Reference proteome</keyword>
<name>A0A9P7G880_9AGAR</name>
<reference evidence="2" key="1">
    <citation type="submission" date="2020-07" db="EMBL/GenBank/DDBJ databases">
        <authorList>
            <person name="Nieuwenhuis M."/>
            <person name="Van De Peppel L.J.J."/>
        </authorList>
    </citation>
    <scope>NUCLEOTIDE SEQUENCE</scope>
    <source>
        <strain evidence="2">AP01</strain>
        <tissue evidence="2">Mycelium</tissue>
    </source>
</reference>
<dbReference type="Proteomes" id="UP000775547">
    <property type="component" value="Unassembled WGS sequence"/>
</dbReference>
<dbReference type="EMBL" id="JABCKV010000061">
    <property type="protein sequence ID" value="KAG5644704.1"/>
    <property type="molecule type" value="Genomic_DNA"/>
</dbReference>
<evidence type="ECO:0000256" key="1">
    <source>
        <dbReference type="SAM" id="MobiDB-lite"/>
    </source>
</evidence>
<evidence type="ECO:0000313" key="2">
    <source>
        <dbReference type="EMBL" id="KAG5644704.1"/>
    </source>
</evidence>
<organism evidence="2 3">
    <name type="scientific">Asterophora parasitica</name>
    <dbReference type="NCBI Taxonomy" id="117018"/>
    <lineage>
        <taxon>Eukaryota</taxon>
        <taxon>Fungi</taxon>
        <taxon>Dikarya</taxon>
        <taxon>Basidiomycota</taxon>
        <taxon>Agaricomycotina</taxon>
        <taxon>Agaricomycetes</taxon>
        <taxon>Agaricomycetidae</taxon>
        <taxon>Agaricales</taxon>
        <taxon>Tricholomatineae</taxon>
        <taxon>Lyophyllaceae</taxon>
        <taxon>Asterophora</taxon>
    </lineage>
</organism>
<gene>
    <name evidence="2" type="ORF">DXG03_007927</name>
</gene>
<feature type="region of interest" description="Disordered" evidence="1">
    <location>
        <begin position="137"/>
        <end position="156"/>
    </location>
</feature>
<comment type="caution">
    <text evidence="2">The sequence shown here is derived from an EMBL/GenBank/DDBJ whole genome shotgun (WGS) entry which is preliminary data.</text>
</comment>
<protein>
    <submittedName>
        <fullName evidence="2">Uncharacterized protein</fullName>
    </submittedName>
</protein>
<proteinExistence type="predicted"/>
<dbReference type="AlphaFoldDB" id="A0A9P7G880"/>
<accession>A0A9P7G880</accession>
<sequence length="197" mass="21487">MCMIANCLYKNLSVRLAHCFKGLDELLNKILPIEKARNCVAKSTPPPLSLRLLASRLKYTSHSLSSLLPPILILTAPRPQVLRRCQDPSQVIDGISRRPDPTVAQGLSGSASTGITALGWSALGGCGKDYEDAKRNTRRETRMQGERRGCKEGDEDAMREMYDEGRVQASMGGSDRARLQGAGIGETEGRLQGLAYL</sequence>